<dbReference type="InterPro" id="IPR002110">
    <property type="entry name" value="Ankyrin_rpt"/>
</dbReference>
<dbReference type="SUPFAM" id="SSF52540">
    <property type="entry name" value="P-loop containing nucleoside triphosphate hydrolases"/>
    <property type="match status" value="1"/>
</dbReference>
<dbReference type="SUPFAM" id="SSF48403">
    <property type="entry name" value="Ankyrin repeat"/>
    <property type="match status" value="1"/>
</dbReference>
<dbReference type="PROSITE" id="PS50088">
    <property type="entry name" value="ANK_REPEAT"/>
    <property type="match status" value="5"/>
</dbReference>
<feature type="repeat" description="ANK" evidence="2">
    <location>
        <begin position="1054"/>
        <end position="1082"/>
    </location>
</feature>
<name>A0A9N9YKL4_9HYPO</name>
<dbReference type="PROSITE" id="PS50297">
    <property type="entry name" value="ANK_REP_REGION"/>
    <property type="match status" value="4"/>
</dbReference>
<dbReference type="Gene3D" id="1.25.40.20">
    <property type="entry name" value="Ankyrin repeat-containing domain"/>
    <property type="match status" value="2"/>
</dbReference>
<organism evidence="5 6">
    <name type="scientific">Clonostachys rhizophaga</name>
    <dbReference type="NCBI Taxonomy" id="160324"/>
    <lineage>
        <taxon>Eukaryota</taxon>
        <taxon>Fungi</taxon>
        <taxon>Dikarya</taxon>
        <taxon>Ascomycota</taxon>
        <taxon>Pezizomycotina</taxon>
        <taxon>Sordariomycetes</taxon>
        <taxon>Hypocreomycetidae</taxon>
        <taxon>Hypocreales</taxon>
        <taxon>Bionectriaceae</taxon>
        <taxon>Clonostachys</taxon>
    </lineage>
</organism>
<evidence type="ECO:0000256" key="2">
    <source>
        <dbReference type="PROSITE-ProRule" id="PRU00023"/>
    </source>
</evidence>
<feature type="compositionally biased region" description="Polar residues" evidence="3">
    <location>
        <begin position="7"/>
        <end position="20"/>
    </location>
</feature>
<reference evidence="5" key="1">
    <citation type="submission" date="2021-10" db="EMBL/GenBank/DDBJ databases">
        <authorList>
            <person name="Piombo E."/>
        </authorList>
    </citation>
    <scope>NUCLEOTIDE SEQUENCE</scope>
</reference>
<feature type="repeat" description="ANK" evidence="2">
    <location>
        <begin position="1083"/>
        <end position="1115"/>
    </location>
</feature>
<gene>
    <name evidence="5" type="ORF">CRHIZ90672A_00003921</name>
</gene>
<keyword evidence="1" id="KW-0677">Repeat</keyword>
<comment type="caution">
    <text evidence="5">The sequence shown here is derived from an EMBL/GenBank/DDBJ whole genome shotgun (WGS) entry which is preliminary data.</text>
</comment>
<feature type="region of interest" description="Disordered" evidence="3">
    <location>
        <begin position="1"/>
        <end position="26"/>
    </location>
</feature>
<dbReference type="InterPro" id="IPR029058">
    <property type="entry name" value="AB_hydrolase_fold"/>
</dbReference>
<dbReference type="Pfam" id="PF12796">
    <property type="entry name" value="Ank_2"/>
    <property type="match status" value="2"/>
</dbReference>
<evidence type="ECO:0000256" key="1">
    <source>
        <dbReference type="ARBA" id="ARBA00022737"/>
    </source>
</evidence>
<dbReference type="InterPro" id="IPR036770">
    <property type="entry name" value="Ankyrin_rpt-contain_sf"/>
</dbReference>
<dbReference type="SMART" id="SM00248">
    <property type="entry name" value="ANK"/>
    <property type="match status" value="7"/>
</dbReference>
<dbReference type="SUPFAM" id="SSF53474">
    <property type="entry name" value="alpha/beta-Hydrolases"/>
    <property type="match status" value="1"/>
</dbReference>
<feature type="domain" description="Nephrocystin 3-like N-terminal" evidence="4">
    <location>
        <begin position="458"/>
        <end position="635"/>
    </location>
</feature>
<dbReference type="AlphaFoldDB" id="A0A9N9YKL4"/>
<dbReference type="Pfam" id="PF24883">
    <property type="entry name" value="NPHP3_N"/>
    <property type="match status" value="1"/>
</dbReference>
<evidence type="ECO:0000313" key="6">
    <source>
        <dbReference type="Proteomes" id="UP000696573"/>
    </source>
</evidence>
<feature type="repeat" description="ANK" evidence="2">
    <location>
        <begin position="984"/>
        <end position="1016"/>
    </location>
</feature>
<feature type="repeat" description="ANK" evidence="2">
    <location>
        <begin position="1017"/>
        <end position="1049"/>
    </location>
</feature>
<dbReference type="Gene3D" id="3.40.50.1820">
    <property type="entry name" value="alpha/beta hydrolase"/>
    <property type="match status" value="1"/>
</dbReference>
<dbReference type="EMBL" id="CABFNQ020000676">
    <property type="protein sequence ID" value="CAH0022119.1"/>
    <property type="molecule type" value="Genomic_DNA"/>
</dbReference>
<sequence>MDPPQVPINQYSSPDTSNTTKRSDRGKTFRIRAVPIAWDSNRLASFLRDSSDDTHPTVLSLAPEIHGRTQTATATFLRVPSLPRGAKAWRIPLPAGEQLQNKRQKSIELDGDFLGVTTLYHPPPHEHQTDIVAISGIGGHAFGSFKERGGDYMWLRDGLPDDLTTARIMIYGYKSTIPNSKSMQNLADLALSFYTSLESLIGDEDPKPIVFIAHSLGGLIVKQALAELAKSENEVHMKLIQAVHGLVFFGVPNDGMDIKSLIPMAGDGPNRSLIESLSSSNSQMLRTLHQEFHNILANKFQDENGKWSMKGPETVLVTQASAINCRRWETGSAYICPISRNHSDMVKFEEEDEEYEKVRGRIRNIVRKAKIHPPVYDIRSRVIYDNTYSSHTHLAVRTNQFADAQDTLTQVHSGVTDLSHTQKPEDGSHQEVKDAFLRSLGFSRIDDRYHAIDAAHPGTCEWLFETPPFQKWWNRDELELNNGVLWIKGKPGAGKSTLMKHILHWCENPDHFKPQLIVRYFFNARGVSEEKSVLGMLRSMLIQLLTEDSTIFDNFFQMFKQRDMNKQDWVWEVAPLTNFILELAKNKATRPMVILIDALDECDESDVRIVVDFLENLSCHAIYSGFELRICLSSRHYPNISMNKMVQLIVETDLGHENDISTYIKAKLRVQDDGVQEKVQKKADGIFMWTVLVVSILNKEFDQGSREILEKTLEDVPGDLEEVFANLLLEDGKADPEAALMFQWVLFSQKLLKPQELFLATQMGLSQDSNGVWDHSKYTLDYIKRRIVAISKGLIEVRSGGDNDDPYVQFIHLSVKDFLSRNNRLQALDPTIGEEPVRLSHRRLWRICWDSINRFHAQNADFGNDDPYFESQLSFPFIKYAASYLFDHANWGISDLQKGSGGWFQNPFKSRSQDASKEDLEKWLNEHKIWYQLWQRSPRYQSGLSFQLDVSEGIVYVFSAGGYARLLRALLKRRSIEVRSQSDYHGTPLHAASYFGRIDIAQTLIGAGVDVNAQGGRYSTPLQAASTGGNKDLVQLLLDTGANVKAPGGRYGGALQAASFNGKRDIVQLLLEAGADLNAVGGEYGTALYSAAYSGHIDTALLLLDEGADVNMQGGKFGNALQAASRKGAQDIAELLLTAGADVNAQGGKYHTALQAAPIDEMEIVKVLLDAGADVNAQGGHYGNALQAASYHRAADIVPLLLAAGADVNAKGTYGTPLQAATQSAGVFGGEMVKQLLLDAGAVQEAASDRGKVGGRKKVKPLVLSR</sequence>
<protein>
    <recommendedName>
        <fullName evidence="4">Nephrocystin 3-like N-terminal domain-containing protein</fullName>
    </recommendedName>
</protein>
<evidence type="ECO:0000256" key="3">
    <source>
        <dbReference type="SAM" id="MobiDB-lite"/>
    </source>
</evidence>
<accession>A0A9N9YKL4</accession>
<dbReference type="Pfam" id="PF13637">
    <property type="entry name" value="Ank_4"/>
    <property type="match status" value="1"/>
</dbReference>
<dbReference type="OrthoDB" id="194358at2759"/>
<dbReference type="InterPro" id="IPR027417">
    <property type="entry name" value="P-loop_NTPase"/>
</dbReference>
<keyword evidence="2" id="KW-0040">ANK repeat</keyword>
<dbReference type="PANTHER" id="PTHR10039">
    <property type="entry name" value="AMELOGENIN"/>
    <property type="match status" value="1"/>
</dbReference>
<dbReference type="PRINTS" id="PR01415">
    <property type="entry name" value="ANKYRIN"/>
</dbReference>
<proteinExistence type="predicted"/>
<evidence type="ECO:0000259" key="4">
    <source>
        <dbReference type="Pfam" id="PF24883"/>
    </source>
</evidence>
<dbReference type="Proteomes" id="UP000696573">
    <property type="component" value="Unassembled WGS sequence"/>
</dbReference>
<feature type="repeat" description="ANK" evidence="2">
    <location>
        <begin position="1116"/>
        <end position="1148"/>
    </location>
</feature>
<evidence type="ECO:0000313" key="5">
    <source>
        <dbReference type="EMBL" id="CAH0022119.1"/>
    </source>
</evidence>
<dbReference type="InterPro" id="IPR056884">
    <property type="entry name" value="NPHP3-like_N"/>
</dbReference>
<dbReference type="Gene3D" id="3.40.50.300">
    <property type="entry name" value="P-loop containing nucleotide triphosphate hydrolases"/>
    <property type="match status" value="1"/>
</dbReference>
<dbReference type="PANTHER" id="PTHR10039:SF5">
    <property type="entry name" value="NACHT DOMAIN-CONTAINING PROTEIN"/>
    <property type="match status" value="1"/>
</dbReference>
<keyword evidence="6" id="KW-1185">Reference proteome</keyword>